<evidence type="ECO:0008006" key="3">
    <source>
        <dbReference type="Google" id="ProtNLM"/>
    </source>
</evidence>
<protein>
    <recommendedName>
        <fullName evidence="3">Lipoprotein</fullName>
    </recommendedName>
</protein>
<gene>
    <name evidence="1" type="ORF">G4D72_12105</name>
</gene>
<evidence type="ECO:0000313" key="2">
    <source>
        <dbReference type="Proteomes" id="UP000800984"/>
    </source>
</evidence>
<accession>A0ABX0I6P3</accession>
<evidence type="ECO:0000313" key="1">
    <source>
        <dbReference type="EMBL" id="NHM02850.1"/>
    </source>
</evidence>
<dbReference type="RefSeq" id="WP_166077986.1">
    <property type="nucleotide sequence ID" value="NZ_JAAJBT010000008.1"/>
</dbReference>
<proteinExistence type="predicted"/>
<dbReference type="Proteomes" id="UP000800984">
    <property type="component" value="Unassembled WGS sequence"/>
</dbReference>
<name>A0ABX0I6P3_9FLAO</name>
<keyword evidence="2" id="KW-1185">Reference proteome</keyword>
<comment type="caution">
    <text evidence="1">The sequence shown here is derived from an EMBL/GenBank/DDBJ whole genome shotgun (WGS) entry which is preliminary data.</text>
</comment>
<dbReference type="EMBL" id="JAAJBT010000008">
    <property type="protein sequence ID" value="NHM02850.1"/>
    <property type="molecule type" value="Genomic_DNA"/>
</dbReference>
<organism evidence="1 2">
    <name type="scientific">Flavobacterium difficile</name>
    <dbReference type="NCBI Taxonomy" id="2709659"/>
    <lineage>
        <taxon>Bacteria</taxon>
        <taxon>Pseudomonadati</taxon>
        <taxon>Bacteroidota</taxon>
        <taxon>Flavobacteriia</taxon>
        <taxon>Flavobacteriales</taxon>
        <taxon>Flavobacteriaceae</taxon>
        <taxon>Flavobacterium</taxon>
    </lineage>
</organism>
<reference evidence="1 2" key="1">
    <citation type="submission" date="2020-02" db="EMBL/GenBank/DDBJ databases">
        <authorList>
            <person name="Chen W.-M."/>
        </authorList>
    </citation>
    <scope>NUCLEOTIDE SEQUENCE [LARGE SCALE GENOMIC DNA]</scope>
    <source>
        <strain evidence="1 2">KDG-16</strain>
    </source>
</reference>
<dbReference type="PROSITE" id="PS51257">
    <property type="entry name" value="PROKAR_LIPOPROTEIN"/>
    <property type="match status" value="1"/>
</dbReference>
<sequence>MRQLIFILIAYILFSCQHKERIKKSFVTFEFESWNLAENFILKYNGGDTIYLKSIFPEKENLFSVINENEKEDLLESLKESEFDYSKEYWNSSMEDGQTYKFNIIHLNRKKDSILIHEGKGPKKLYDLAEKFKKLIREKKFKKK</sequence>